<evidence type="ECO:0000256" key="1">
    <source>
        <dbReference type="ARBA" id="ARBA00004141"/>
    </source>
</evidence>
<dbReference type="SMART" id="SM00724">
    <property type="entry name" value="TLC"/>
    <property type="match status" value="1"/>
</dbReference>
<dbReference type="PANTHER" id="PTHR12560:SF58">
    <property type="entry name" value="CERAMIDE SYNTHASE 1"/>
    <property type="match status" value="1"/>
</dbReference>
<dbReference type="GO" id="GO:0046513">
    <property type="term" value="P:ceramide biosynthetic process"/>
    <property type="evidence" value="ECO:0007669"/>
    <property type="project" value="InterPro"/>
</dbReference>
<dbReference type="EnsemblMetazoa" id="SSS_3207s_mrna">
    <property type="protein sequence ID" value="KAF7494488.1"/>
    <property type="gene ID" value="SSS_3207"/>
</dbReference>
<gene>
    <name evidence="10" type="ORF">SSS_3207</name>
</gene>
<feature type="transmembrane region" description="Helical" evidence="8">
    <location>
        <begin position="108"/>
        <end position="130"/>
    </location>
</feature>
<organism evidence="10">
    <name type="scientific">Sarcoptes scabiei</name>
    <name type="common">Itch mite</name>
    <name type="synonym">Acarus scabiei</name>
    <dbReference type="NCBI Taxonomy" id="52283"/>
    <lineage>
        <taxon>Eukaryota</taxon>
        <taxon>Metazoa</taxon>
        <taxon>Ecdysozoa</taxon>
        <taxon>Arthropoda</taxon>
        <taxon>Chelicerata</taxon>
        <taxon>Arachnida</taxon>
        <taxon>Acari</taxon>
        <taxon>Acariformes</taxon>
        <taxon>Sarcoptiformes</taxon>
        <taxon>Astigmata</taxon>
        <taxon>Psoroptidia</taxon>
        <taxon>Sarcoptoidea</taxon>
        <taxon>Sarcoptidae</taxon>
        <taxon>Sarcoptinae</taxon>
        <taxon>Sarcoptes</taxon>
    </lineage>
</organism>
<accession>A0A834VI61</accession>
<dbReference type="PANTHER" id="PTHR12560">
    <property type="entry name" value="LONGEVITY ASSURANCE FACTOR 1 LAG1"/>
    <property type="match status" value="1"/>
</dbReference>
<protein>
    <submittedName>
        <fullName evidence="10">Ceramide synthase 1</fullName>
    </submittedName>
</protein>
<evidence type="ECO:0000259" key="9">
    <source>
        <dbReference type="PROSITE" id="PS50922"/>
    </source>
</evidence>
<evidence type="ECO:0000256" key="3">
    <source>
        <dbReference type="ARBA" id="ARBA00004991"/>
    </source>
</evidence>
<comment type="subcellular location">
    <subcellularLocation>
        <location evidence="1">Membrane</location>
        <topology evidence="1">Multi-pass membrane protein</topology>
    </subcellularLocation>
</comment>
<comment type="pathway">
    <text evidence="2">Lipid metabolism; sphingolipid metabolism.</text>
</comment>
<dbReference type="PROSITE" id="PS50922">
    <property type="entry name" value="TLC"/>
    <property type="match status" value="1"/>
</dbReference>
<comment type="pathway">
    <text evidence="3">Sphingolipid metabolism.</text>
</comment>
<keyword evidence="4 7" id="KW-0812">Transmembrane</keyword>
<dbReference type="AlphaFoldDB" id="A0A834VI61"/>
<evidence type="ECO:0000313" key="11">
    <source>
        <dbReference type="EnsemblMetazoa" id="KAF7494488.1"/>
    </source>
</evidence>
<dbReference type="Pfam" id="PF03798">
    <property type="entry name" value="TRAM_LAG1_CLN8"/>
    <property type="match status" value="1"/>
</dbReference>
<proteinExistence type="predicted"/>
<evidence type="ECO:0000256" key="4">
    <source>
        <dbReference type="ARBA" id="ARBA00022692"/>
    </source>
</evidence>
<evidence type="ECO:0000256" key="5">
    <source>
        <dbReference type="ARBA" id="ARBA00022989"/>
    </source>
</evidence>
<dbReference type="UniPathway" id="UPA00222"/>
<evidence type="ECO:0000313" key="10">
    <source>
        <dbReference type="EMBL" id="KAF7494488.1"/>
    </source>
</evidence>
<feature type="transmembrane region" description="Helical" evidence="8">
    <location>
        <begin position="195"/>
        <end position="213"/>
    </location>
</feature>
<feature type="transmembrane region" description="Helical" evidence="8">
    <location>
        <begin position="327"/>
        <end position="348"/>
    </location>
</feature>
<reference evidence="12" key="1">
    <citation type="journal article" date="2020" name="PLoS Negl. Trop. Dis.">
        <title>High-quality nuclear genome for Sarcoptes scabiei-A critical resource for a neglected parasite.</title>
        <authorList>
            <person name="Korhonen P.K."/>
            <person name="Gasser R.B."/>
            <person name="Ma G."/>
            <person name="Wang T."/>
            <person name="Stroehlein A.J."/>
            <person name="Young N.D."/>
            <person name="Ang C.S."/>
            <person name="Fernando D.D."/>
            <person name="Lu H.C."/>
            <person name="Taylor S."/>
            <person name="Reynolds S.L."/>
            <person name="Mofiz E."/>
            <person name="Najaraj S.H."/>
            <person name="Gowda H."/>
            <person name="Madugundu A."/>
            <person name="Renuse S."/>
            <person name="Holt D."/>
            <person name="Pandey A."/>
            <person name="Papenfuss A.T."/>
            <person name="Fischer K."/>
        </authorList>
    </citation>
    <scope>NUCLEOTIDE SEQUENCE [LARGE SCALE GENOMIC DNA]</scope>
</reference>
<dbReference type="GO" id="GO:0016020">
    <property type="term" value="C:membrane"/>
    <property type="evidence" value="ECO:0007669"/>
    <property type="project" value="UniProtKB-SubCell"/>
</dbReference>
<dbReference type="InterPro" id="IPR006634">
    <property type="entry name" value="TLC-dom"/>
</dbReference>
<reference evidence="10" key="2">
    <citation type="submission" date="2020-01" db="EMBL/GenBank/DDBJ databases">
        <authorList>
            <person name="Korhonen P.K.K."/>
            <person name="Guangxu M.G."/>
            <person name="Wang T.W."/>
            <person name="Stroehlein A.J.S."/>
            <person name="Young N.D."/>
            <person name="Ang C.-S.A."/>
            <person name="Fernando D.W.F."/>
            <person name="Lu H.L."/>
            <person name="Taylor S.T."/>
            <person name="Ehtesham M.E.M."/>
            <person name="Najaraj S.H.N."/>
            <person name="Harsha G.H.G."/>
            <person name="Madugundu A.M."/>
            <person name="Renuse S.R."/>
            <person name="Holt D.H."/>
            <person name="Pandey A.P."/>
            <person name="Papenfuss A.P."/>
            <person name="Gasser R.B.G."/>
            <person name="Fischer K.F."/>
        </authorList>
    </citation>
    <scope>NUCLEOTIDE SEQUENCE</scope>
    <source>
        <strain evidence="10">SSS_KF_BRIS2020</strain>
    </source>
</reference>
<evidence type="ECO:0000256" key="8">
    <source>
        <dbReference type="SAM" id="Phobius"/>
    </source>
</evidence>
<feature type="transmembrane region" description="Helical" evidence="8">
    <location>
        <begin position="151"/>
        <end position="170"/>
    </location>
</feature>
<sequence>MSTTIAQSSNESINQFVSRSTNYLYFLEDSYGYFYRNLILFLWNNLAKKSESIRSWRSIDKNGSLQTTLSLFKLESNGSFDRELESFFAQKFFQQIEEISVQITTFDLVLIATLSLGFTLARLTLTKYLLRPIIERIGIRSIEADKIPESLWKLCFYLATWIACSYYLFYQTEGIYFDHPTTVWNDYSMSTKIDGFIYVIYMAELSFYIHSLYTTIRIDQRRKDTWTMMCHHLICVLLISLSYCNRSHKSGLLTLFLHDGCDVLLETTKLIRYCKIQHGHSYDWAEMFVNFGFGCFLISWMTNRLYLFPMKIIYVASVYVEQQKIPVPFITILVTMLWIILLMNFYWFTFALRLLYKIVTGQIEELEDSTEFEQKSSKDIDESLRSEKSEQFNQNDLNQINGIENQFNQINYDQNETRFDDETRIDSNHQIVSSNFIRYRLRDRSRR</sequence>
<dbReference type="InterPro" id="IPR016439">
    <property type="entry name" value="Lag1/Lac1-like"/>
</dbReference>
<dbReference type="OrthoDB" id="537032at2759"/>
<keyword evidence="6 7" id="KW-0472">Membrane</keyword>
<reference evidence="11" key="3">
    <citation type="submission" date="2022-06" db="UniProtKB">
        <authorList>
            <consortium name="EnsemblMetazoa"/>
        </authorList>
    </citation>
    <scope>IDENTIFICATION</scope>
</reference>
<name>A0A834VI61_SARSC</name>
<feature type="transmembrane region" description="Helical" evidence="8">
    <location>
        <begin position="287"/>
        <end position="306"/>
    </location>
</feature>
<evidence type="ECO:0000256" key="6">
    <source>
        <dbReference type="ARBA" id="ARBA00023136"/>
    </source>
</evidence>
<keyword evidence="5 8" id="KW-1133">Transmembrane helix</keyword>
<evidence type="ECO:0000313" key="12">
    <source>
        <dbReference type="Proteomes" id="UP000070412"/>
    </source>
</evidence>
<dbReference type="Proteomes" id="UP000070412">
    <property type="component" value="Unassembled WGS sequence"/>
</dbReference>
<dbReference type="GO" id="GO:0050291">
    <property type="term" value="F:sphingosine N-acyltransferase activity"/>
    <property type="evidence" value="ECO:0007669"/>
    <property type="project" value="InterPro"/>
</dbReference>
<feature type="domain" description="TLC" evidence="9">
    <location>
        <begin position="145"/>
        <end position="360"/>
    </location>
</feature>
<keyword evidence="12" id="KW-1185">Reference proteome</keyword>
<evidence type="ECO:0000256" key="2">
    <source>
        <dbReference type="ARBA" id="ARBA00004760"/>
    </source>
</evidence>
<evidence type="ECO:0000256" key="7">
    <source>
        <dbReference type="PROSITE-ProRule" id="PRU00205"/>
    </source>
</evidence>
<dbReference type="EMBL" id="WVUK01000053">
    <property type="protein sequence ID" value="KAF7494488.1"/>
    <property type="molecule type" value="Genomic_DNA"/>
</dbReference>